<evidence type="ECO:0000313" key="3">
    <source>
        <dbReference type="Proteomes" id="UP000593812"/>
    </source>
</evidence>
<dbReference type="SUPFAM" id="SSF53756">
    <property type="entry name" value="UDP-Glycosyltransferase/glycogen phosphorylase"/>
    <property type="match status" value="1"/>
</dbReference>
<proteinExistence type="predicted"/>
<reference evidence="2 3" key="1">
    <citation type="submission" date="2020-02" db="EMBL/GenBank/DDBJ databases">
        <title>Tigecycline-resistant Acinetobacter species from pigs and migratory birds.</title>
        <authorList>
            <person name="Chen C."/>
            <person name="Sun J."/>
            <person name="Liao X.-P."/>
            <person name="Liu Y.-H."/>
        </authorList>
    </citation>
    <scope>NUCLEOTIDE SEQUENCE [LARGE SCALE GENOMIC DNA]</scope>
    <source>
        <strain evidence="2 3">C15_T</strain>
    </source>
</reference>
<organism evidence="2 3">
    <name type="scientific">Acinetobacter indicus</name>
    <dbReference type="NCBI Taxonomy" id="756892"/>
    <lineage>
        <taxon>Bacteria</taxon>
        <taxon>Pseudomonadati</taxon>
        <taxon>Pseudomonadota</taxon>
        <taxon>Gammaproteobacteria</taxon>
        <taxon>Moraxellales</taxon>
        <taxon>Moraxellaceae</taxon>
        <taxon>Acinetobacter</taxon>
    </lineage>
</organism>
<accession>A0A7S6VQ35</accession>
<evidence type="ECO:0000259" key="1">
    <source>
        <dbReference type="Pfam" id="PF13439"/>
    </source>
</evidence>
<dbReference type="GO" id="GO:0016757">
    <property type="term" value="F:glycosyltransferase activity"/>
    <property type="evidence" value="ECO:0007669"/>
    <property type="project" value="UniProtKB-ARBA"/>
</dbReference>
<dbReference type="AlphaFoldDB" id="A0A7S6VQ35"/>
<dbReference type="Gene3D" id="3.40.50.2000">
    <property type="entry name" value="Glycogen Phosphorylase B"/>
    <property type="match status" value="2"/>
</dbReference>
<dbReference type="Pfam" id="PF13439">
    <property type="entry name" value="Glyco_transf_4"/>
    <property type="match status" value="1"/>
</dbReference>
<name>A0A7S6VQ35_9GAMM</name>
<dbReference type="Proteomes" id="UP000593812">
    <property type="component" value="Chromosome"/>
</dbReference>
<dbReference type="RefSeq" id="WP_180192122.1">
    <property type="nucleotide sequence ID" value="NZ_CP048654.1"/>
</dbReference>
<dbReference type="EMBL" id="CP048654">
    <property type="protein sequence ID" value="QOW42833.1"/>
    <property type="molecule type" value="Genomic_DNA"/>
</dbReference>
<dbReference type="InterPro" id="IPR028098">
    <property type="entry name" value="Glyco_trans_4-like_N"/>
</dbReference>
<gene>
    <name evidence="2" type="ORF">G0027_08155</name>
</gene>
<evidence type="ECO:0000313" key="2">
    <source>
        <dbReference type="EMBL" id="QOW42833.1"/>
    </source>
</evidence>
<keyword evidence="2" id="KW-0808">Transferase</keyword>
<feature type="domain" description="Glycosyltransferase subfamily 4-like N-terminal" evidence="1">
    <location>
        <begin position="23"/>
        <end position="217"/>
    </location>
</feature>
<sequence>MKTILLICYWFPPINIIGALRPYEQAKFLADNGYQVIVVCASFPKEDKVIYVEESKNLKVIRYDDNKLSSILLPNLRGGIDNLLVRGIKFAFRRIFFPDQFILNKRKILELVDDVIKKEGKPSLIISSALPFSMHTIACQISKKYQINWIADHRDLWAQSPYRKRLTFLRKLDGLYEKNILNHASYNIVIGEKMKKELEITLPEKNIAVIRNGSDISDVNNKVKLSTTELIFSYTGILYGGFRDPSALFEAILLDDELTKISKVNFYGSEKEVVFNYKQKYKELNLFFHEKKVKTTIKEIQYHSHFLVIALGNTDFEKSVLTGKFYEYLETGRAIIALCDEDSELAILINTHQVGIATRNPSKILQYIKKNIELNFPLYRIPKELTRNYQNKLLLNLIEELS</sequence>
<protein>
    <submittedName>
        <fullName evidence="2">Glycosyltransferase family 4 protein</fullName>
    </submittedName>
</protein>